<dbReference type="InterPro" id="IPR056511">
    <property type="entry name" value="IDM1_C"/>
</dbReference>
<accession>A0A1R3KA82</accession>
<proteinExistence type="predicted"/>
<dbReference type="PROSITE" id="PS51186">
    <property type="entry name" value="GNAT"/>
    <property type="match status" value="1"/>
</dbReference>
<dbReference type="InterPro" id="IPR032308">
    <property type="entry name" value="TDBD"/>
</dbReference>
<comment type="caution">
    <text evidence="5">The sequence shown here is derived from an EMBL/GenBank/DDBJ whole genome shotgun (WGS) entry which is preliminary data.</text>
</comment>
<dbReference type="GO" id="GO:0003714">
    <property type="term" value="F:transcription corepressor activity"/>
    <property type="evidence" value="ECO:0007669"/>
    <property type="project" value="InterPro"/>
</dbReference>
<dbReference type="PANTHER" id="PTHR46309:SF5">
    <property type="entry name" value="GNAT FAMILY ACETYLTRANSFERASE"/>
    <property type="match status" value="1"/>
</dbReference>
<dbReference type="Gene3D" id="3.40.630.30">
    <property type="match status" value="1"/>
</dbReference>
<dbReference type="STRING" id="93759.A0A1R3KA82"/>
<evidence type="ECO:0000256" key="3">
    <source>
        <dbReference type="SAM" id="MobiDB-lite"/>
    </source>
</evidence>
<name>A0A1R3KA82_9ROSI</name>
<dbReference type="GO" id="GO:0006357">
    <property type="term" value="P:regulation of transcription by RNA polymerase II"/>
    <property type="evidence" value="ECO:0007669"/>
    <property type="project" value="TreeGrafter"/>
</dbReference>
<evidence type="ECO:0000256" key="2">
    <source>
        <dbReference type="ARBA" id="ARBA00023242"/>
    </source>
</evidence>
<dbReference type="Pfam" id="PF16135">
    <property type="entry name" value="TDBD"/>
    <property type="match status" value="1"/>
</dbReference>
<sequence length="406" mass="45943">MAYNLRDRKSLNVTRGSYVESDFDEDEIEFERPPAARRPNQNNNAAASSSVGKRSREEMGKKKRKGKKKMLYQEEVAKKSILSWLISLFIVQKSELVWFVNKTDRLDQVEAKDAMRSGRIAANGMISCGCCSSLFTVEGFAVHAGSKTNTPYKHMVLADDHNNPIQTLFQCQIEAWEDREEKKRRAYKNIMPAEHGTDRHDDACIICDDGDKPLESGSEDGGYTKVQGNSKIAVAWKLMSECFVLDSGVDRHTNINIAQSIVYSCGSNLTRINYSGFYIAVLEKNDEVVCAATLRVHDNNLAEMPYIATSEQYRGQRMAHNLVNHIETVLRRLQVEKLVIPAVEELVEMWIKNFGFSHVGDEQSKQELTRYNTVTFCTSVVRLQKNLARVPDLNLGHSLQAPIEIP</sequence>
<dbReference type="InterPro" id="IPR016181">
    <property type="entry name" value="Acyl_CoA_acyltransferase"/>
</dbReference>
<evidence type="ECO:0000313" key="5">
    <source>
        <dbReference type="EMBL" id="OMP04015.1"/>
    </source>
</evidence>
<feature type="domain" description="N-acetyltransferase" evidence="4">
    <location>
        <begin position="234"/>
        <end position="388"/>
    </location>
</feature>
<protein>
    <recommendedName>
        <fullName evidence="4">N-acetyltransferase domain-containing protein</fullName>
    </recommendedName>
</protein>
<keyword evidence="2" id="KW-0539">Nucleus</keyword>
<evidence type="ECO:0000256" key="1">
    <source>
        <dbReference type="ARBA" id="ARBA00004123"/>
    </source>
</evidence>
<dbReference type="InterPro" id="IPR042163">
    <property type="entry name" value="PHF12"/>
</dbReference>
<dbReference type="PANTHER" id="PTHR46309">
    <property type="entry name" value="PHD FINGER PROTEIN 12"/>
    <property type="match status" value="1"/>
</dbReference>
<dbReference type="GO" id="GO:0016747">
    <property type="term" value="F:acyltransferase activity, transferring groups other than amino-acyl groups"/>
    <property type="evidence" value="ECO:0007669"/>
    <property type="project" value="InterPro"/>
</dbReference>
<organism evidence="5 6">
    <name type="scientific">Corchorus olitorius</name>
    <dbReference type="NCBI Taxonomy" id="93759"/>
    <lineage>
        <taxon>Eukaryota</taxon>
        <taxon>Viridiplantae</taxon>
        <taxon>Streptophyta</taxon>
        <taxon>Embryophyta</taxon>
        <taxon>Tracheophyta</taxon>
        <taxon>Spermatophyta</taxon>
        <taxon>Magnoliopsida</taxon>
        <taxon>eudicotyledons</taxon>
        <taxon>Gunneridae</taxon>
        <taxon>Pentapetalae</taxon>
        <taxon>rosids</taxon>
        <taxon>malvids</taxon>
        <taxon>Malvales</taxon>
        <taxon>Malvaceae</taxon>
        <taxon>Grewioideae</taxon>
        <taxon>Apeibeae</taxon>
        <taxon>Corchorus</taxon>
    </lineage>
</organism>
<dbReference type="InterPro" id="IPR000182">
    <property type="entry name" value="GNAT_dom"/>
</dbReference>
<dbReference type="AlphaFoldDB" id="A0A1R3KA82"/>
<dbReference type="EMBL" id="AWUE01014338">
    <property type="protein sequence ID" value="OMP04015.1"/>
    <property type="molecule type" value="Genomic_DNA"/>
</dbReference>
<dbReference type="OrthoDB" id="429143at2759"/>
<comment type="subcellular location">
    <subcellularLocation>
        <location evidence="1">Nucleus</location>
    </subcellularLocation>
</comment>
<dbReference type="Pfam" id="PF23209">
    <property type="entry name" value="IDM1_C"/>
    <property type="match status" value="1"/>
</dbReference>
<gene>
    <name evidence="5" type="ORF">COLO4_10021</name>
</gene>
<reference evidence="6" key="1">
    <citation type="submission" date="2013-09" db="EMBL/GenBank/DDBJ databases">
        <title>Corchorus olitorius genome sequencing.</title>
        <authorList>
            <person name="Alam M."/>
            <person name="Haque M.S."/>
            <person name="Islam M.S."/>
            <person name="Emdad E.M."/>
            <person name="Islam M.M."/>
            <person name="Ahmed B."/>
            <person name="Halim A."/>
            <person name="Hossen Q.M.M."/>
            <person name="Hossain M.Z."/>
            <person name="Ahmed R."/>
            <person name="Khan M.M."/>
            <person name="Islam R."/>
            <person name="Rashid M.M."/>
            <person name="Khan S.A."/>
            <person name="Rahman M.S."/>
            <person name="Alam M."/>
            <person name="Yahiya A.S."/>
            <person name="Khan M.S."/>
            <person name="Azam M.S."/>
            <person name="Haque T."/>
            <person name="Lashkar M.Z.H."/>
            <person name="Akhand A.I."/>
            <person name="Morshed G."/>
            <person name="Roy S."/>
            <person name="Uddin K.S."/>
            <person name="Rabeya T."/>
            <person name="Hossain A.S."/>
            <person name="Chowdhury A."/>
            <person name="Snigdha A.R."/>
            <person name="Mortoza M.S."/>
            <person name="Matin S.A."/>
            <person name="Hoque S.M.E."/>
            <person name="Islam M.K."/>
            <person name="Roy D.K."/>
            <person name="Haider R."/>
            <person name="Moosa M.M."/>
            <person name="Elias S.M."/>
            <person name="Hasan A.M."/>
            <person name="Jahan S."/>
            <person name="Shafiuddin M."/>
            <person name="Mahmood N."/>
            <person name="Shommy N.S."/>
        </authorList>
    </citation>
    <scope>NUCLEOTIDE SEQUENCE [LARGE SCALE GENOMIC DNA]</scope>
    <source>
        <strain evidence="6">cv. O-4</strain>
    </source>
</reference>
<feature type="compositionally biased region" description="Low complexity" evidence="3">
    <location>
        <begin position="37"/>
        <end position="52"/>
    </location>
</feature>
<evidence type="ECO:0000313" key="6">
    <source>
        <dbReference type="Proteomes" id="UP000187203"/>
    </source>
</evidence>
<dbReference type="SUPFAM" id="SSF55729">
    <property type="entry name" value="Acyl-CoA N-acyltransferases (Nat)"/>
    <property type="match status" value="1"/>
</dbReference>
<evidence type="ECO:0000259" key="4">
    <source>
        <dbReference type="PROSITE" id="PS51186"/>
    </source>
</evidence>
<keyword evidence="6" id="KW-1185">Reference proteome</keyword>
<feature type="region of interest" description="Disordered" evidence="3">
    <location>
        <begin position="23"/>
        <end position="69"/>
    </location>
</feature>
<dbReference type="Proteomes" id="UP000187203">
    <property type="component" value="Unassembled WGS sequence"/>
</dbReference>
<dbReference type="GO" id="GO:0005634">
    <property type="term" value="C:nucleus"/>
    <property type="evidence" value="ECO:0007669"/>
    <property type="project" value="UniProtKB-SubCell"/>
</dbReference>